<dbReference type="InterPro" id="IPR002513">
    <property type="entry name" value="Tn3_Tnp_DDE_dom"/>
</dbReference>
<evidence type="ECO:0000256" key="3">
    <source>
        <dbReference type="ARBA" id="ARBA00023125"/>
    </source>
</evidence>
<organism evidence="7 8">
    <name type="scientific">Micromonospora sonneratiae</name>
    <dbReference type="NCBI Taxonomy" id="1184706"/>
    <lineage>
        <taxon>Bacteria</taxon>
        <taxon>Bacillati</taxon>
        <taxon>Actinomycetota</taxon>
        <taxon>Actinomycetes</taxon>
        <taxon>Micromonosporales</taxon>
        <taxon>Micromonosporaceae</taxon>
        <taxon>Micromonospora</taxon>
    </lineage>
</organism>
<feature type="domain" description="Tn3 transposase DDE" evidence="5">
    <location>
        <begin position="588"/>
        <end position="978"/>
    </location>
</feature>
<evidence type="ECO:0000259" key="5">
    <source>
        <dbReference type="Pfam" id="PF01526"/>
    </source>
</evidence>
<gene>
    <name evidence="7" type="ORF">ACFQ4H_20810</name>
</gene>
<dbReference type="InterPro" id="IPR047653">
    <property type="entry name" value="Tn3-like_transpos"/>
</dbReference>
<evidence type="ECO:0000259" key="6">
    <source>
        <dbReference type="Pfam" id="PF13700"/>
    </source>
</evidence>
<dbReference type="NCBIfam" id="NF033527">
    <property type="entry name" value="transpos_Tn3"/>
    <property type="match status" value="1"/>
</dbReference>
<evidence type="ECO:0000256" key="2">
    <source>
        <dbReference type="ARBA" id="ARBA00022578"/>
    </source>
</evidence>
<keyword evidence="2" id="KW-0815">Transposition</keyword>
<keyword evidence="3" id="KW-0238">DNA-binding</keyword>
<evidence type="ECO:0000313" key="7">
    <source>
        <dbReference type="EMBL" id="MFD1323531.1"/>
    </source>
</evidence>
<dbReference type="EMBL" id="JBHTMP010000033">
    <property type="protein sequence ID" value="MFD1323531.1"/>
    <property type="molecule type" value="Genomic_DNA"/>
</dbReference>
<dbReference type="InterPro" id="IPR025296">
    <property type="entry name" value="DUF4158"/>
</dbReference>
<evidence type="ECO:0000256" key="1">
    <source>
        <dbReference type="ARBA" id="ARBA00009402"/>
    </source>
</evidence>
<proteinExistence type="inferred from homology"/>
<name>A0ABW3YIQ3_9ACTN</name>
<dbReference type="Proteomes" id="UP001597260">
    <property type="component" value="Unassembled WGS sequence"/>
</dbReference>
<accession>A0ABW3YIQ3</accession>
<sequence>MATQDVFSAEELARLRGFPEINRAELIRYFTLTGADEAFVRQFRTGRNVLGVAVQLCSLPWLGFVPDEVALAPDAVVGRLSQRLGIAMGELRGYGERVQTRTDHLREVAGYAGWRSMDTGEWKNLDEFLFARAMEHDSPKLLFRLACEYLLSSRVIRPGVILLLRRVAAARAHARTETWSRVRHLLSDRRCAELDLLLVPDAYLGRTPLAWLGVGPTSSSPAAVKAELEKLAYLRRLDAHTVDLSMLPAERRRFLAGVGRRLTGQALQRREPERRYPILLTLLAQSAVDVLDETLLLFDQAISGREAAAKQKVAEALAERAKGGENRQALLDEILTIVLDTAIGDEQIGAMLRTSIGMDRMRAAWAERRERLPRDHGQLSMLDASMSYLRQFAPAVLAAVQFAGGPGTEQLMQAVGILTGLYATGARKVPADAPVGFVPTKWAGYLVAAEQAGDVTAYRRYWELAVLVGLRDGLRSGDIFVPGSRRYADPASFLLTPEAWAPQKVEFCHLVGKPVEAADALAQADDELHTALADLETQLAKGNPGEVRLTDDGELIIPPLTAEDVPAEADALRAELAGMLPRVPIASVLVEVDARTGFTDHLVHAGGKVARPAELKRNLMYVIIAEATNMGLSAMAESCGVPYDVLAWTAEWYFRPETLEAANAAVVNYHHRLPLTRAFGSGTLSSSDGQRFPVKGKSITARHLSRYFARGQGVSTYTHVSDQHSTFDTKVIVATAPESHYVLDGLLGNETDLPVFEHATDTHGATLANFALFDLVGKQLSPRIRDLGKITLYRSGPKADFLDRYPRAGGLLTRRLNTDLITSTWDDLLRVAASVQGGHATAALVVGKLCSSKRQQNALTSAIKEYGALRRTVYAARYLADETYRRRIARQLNKGENLHALRRSLAYAGEGALRRRHHEQQTEQMWCLTLATNAIVCWSTEYHGLGVAALRGTGRDVDDEVLAHIWPTHHENVHFYGTHSVDIDGELAQLDTDGYRPLRLAEVAPAIG</sequence>
<comment type="caution">
    <text evidence="7">The sequence shown here is derived from an EMBL/GenBank/DDBJ whole genome shotgun (WGS) entry which is preliminary data.</text>
</comment>
<dbReference type="RefSeq" id="WP_377572791.1">
    <property type="nucleotide sequence ID" value="NZ_JBHTMP010000033.1"/>
</dbReference>
<reference evidence="8" key="1">
    <citation type="journal article" date="2019" name="Int. J. Syst. Evol. Microbiol.">
        <title>The Global Catalogue of Microorganisms (GCM) 10K type strain sequencing project: providing services to taxonomists for standard genome sequencing and annotation.</title>
        <authorList>
            <consortium name="The Broad Institute Genomics Platform"/>
            <consortium name="The Broad Institute Genome Sequencing Center for Infectious Disease"/>
            <person name="Wu L."/>
            <person name="Ma J."/>
        </authorList>
    </citation>
    <scope>NUCLEOTIDE SEQUENCE [LARGE SCALE GENOMIC DNA]</scope>
    <source>
        <strain evidence="8">JCM 31037</strain>
    </source>
</reference>
<protein>
    <submittedName>
        <fullName evidence="7">Tn3 family transposase</fullName>
    </submittedName>
</protein>
<feature type="domain" description="DUF4158" evidence="6">
    <location>
        <begin position="7"/>
        <end position="170"/>
    </location>
</feature>
<dbReference type="Pfam" id="PF01526">
    <property type="entry name" value="DDE_Tnp_Tn3"/>
    <property type="match status" value="1"/>
</dbReference>
<keyword evidence="8" id="KW-1185">Reference proteome</keyword>
<dbReference type="Pfam" id="PF13700">
    <property type="entry name" value="DUF4158"/>
    <property type="match status" value="1"/>
</dbReference>
<keyword evidence="4" id="KW-0233">DNA recombination</keyword>
<comment type="similarity">
    <text evidence="1">Belongs to the transposase 7 family.</text>
</comment>
<evidence type="ECO:0000256" key="4">
    <source>
        <dbReference type="ARBA" id="ARBA00023172"/>
    </source>
</evidence>
<evidence type="ECO:0000313" key="8">
    <source>
        <dbReference type="Proteomes" id="UP001597260"/>
    </source>
</evidence>